<dbReference type="PROSITE" id="PS51257">
    <property type="entry name" value="PROKAR_LIPOPROTEIN"/>
    <property type="match status" value="1"/>
</dbReference>
<protein>
    <recommendedName>
        <fullName evidence="2">WD40 repeat domain-containing protein</fullName>
    </recommendedName>
</protein>
<dbReference type="AlphaFoldDB" id="A0A381R7E0"/>
<dbReference type="InterPro" id="IPR036322">
    <property type="entry name" value="WD40_repeat_dom_sf"/>
</dbReference>
<organism evidence="1">
    <name type="scientific">marine metagenome</name>
    <dbReference type="NCBI Taxonomy" id="408172"/>
    <lineage>
        <taxon>unclassified sequences</taxon>
        <taxon>metagenomes</taxon>
        <taxon>ecological metagenomes</taxon>
    </lineage>
</organism>
<reference evidence="1" key="1">
    <citation type="submission" date="2018-05" db="EMBL/GenBank/DDBJ databases">
        <authorList>
            <person name="Lanie J.A."/>
            <person name="Ng W.-L."/>
            <person name="Kazmierczak K.M."/>
            <person name="Andrzejewski T.M."/>
            <person name="Davidsen T.M."/>
            <person name="Wayne K.J."/>
            <person name="Tettelin H."/>
            <person name="Glass J.I."/>
            <person name="Rusch D."/>
            <person name="Podicherti R."/>
            <person name="Tsui H.-C.T."/>
            <person name="Winkler M.E."/>
        </authorList>
    </citation>
    <scope>NUCLEOTIDE SEQUENCE</scope>
</reference>
<dbReference type="EMBL" id="UINC01001636">
    <property type="protein sequence ID" value="SUZ85443.1"/>
    <property type="molecule type" value="Genomic_DNA"/>
</dbReference>
<proteinExistence type="predicted"/>
<evidence type="ECO:0008006" key="2">
    <source>
        <dbReference type="Google" id="ProtNLM"/>
    </source>
</evidence>
<accession>A0A381R7E0</accession>
<sequence length="332" mass="37441">MTMKYFLFILIFFSAFSCMEPNNENLWNLNKIAGIDTEGYCRDVYVSGDSVFVAAGQAGIQLWDISTITSPRLVWKRSLSDLGLNKEISQVEYKSSIRQLFALESNERPIHIDLSIPDSVNVLGQFSSEKTKEFRVKTNNTNSFTVYAADNDDGLKSSTFEYDSFYKLWFNTSGNEISSIGNPNGIDIISDLIVLTLDQLGIQAFQYENSIINSLYHIDLPGNARAITISDTDEYYVACEDEGAFKIISNYPDHAPVKMQFGEDLYVTHVAIFSNQIALSCAANGISLYDRISNDNIESRGIHNIGYVYHAEFYNNYLFAASREGLQIFQID</sequence>
<dbReference type="SUPFAM" id="SSF50978">
    <property type="entry name" value="WD40 repeat-like"/>
    <property type="match status" value="1"/>
</dbReference>
<evidence type="ECO:0000313" key="1">
    <source>
        <dbReference type="EMBL" id="SUZ85443.1"/>
    </source>
</evidence>
<gene>
    <name evidence="1" type="ORF">METZ01_LOCUS38297</name>
</gene>
<name>A0A381R7E0_9ZZZZ</name>